<keyword evidence="2" id="KW-1185">Reference proteome</keyword>
<gene>
    <name evidence="1" type="ORF">SPAPADRAFT_68677</name>
</gene>
<organism evidence="2">
    <name type="scientific">Spathaspora passalidarum (strain NRRL Y-27907 / 11-Y1)</name>
    <dbReference type="NCBI Taxonomy" id="619300"/>
    <lineage>
        <taxon>Eukaryota</taxon>
        <taxon>Fungi</taxon>
        <taxon>Dikarya</taxon>
        <taxon>Ascomycota</taxon>
        <taxon>Saccharomycotina</taxon>
        <taxon>Pichiomycetes</taxon>
        <taxon>Debaryomycetaceae</taxon>
        <taxon>Spathaspora</taxon>
    </lineage>
</organism>
<dbReference type="Proteomes" id="UP000000709">
    <property type="component" value="Unassembled WGS sequence"/>
</dbReference>
<protein>
    <submittedName>
        <fullName evidence="1">Uncharacterized protein</fullName>
    </submittedName>
</protein>
<accession>G3AUP6</accession>
<dbReference type="AlphaFoldDB" id="G3AUP6"/>
<sequence length="116" mass="13019">MARSNPTTPEEPFQKPSCTMSANLRRKLKHYYDNYNPDVDFFGLNDILVPIETYVVTNHPNENGGALTNQSNETIDKQEAVSSSIRFDNILSGLISFPAKSLPEDATTMENMFSTK</sequence>
<evidence type="ECO:0000313" key="2">
    <source>
        <dbReference type="Proteomes" id="UP000000709"/>
    </source>
</evidence>
<dbReference type="InParanoid" id="G3AUP6"/>
<dbReference type="EMBL" id="GL996505">
    <property type="protein sequence ID" value="EGW30602.1"/>
    <property type="molecule type" value="Genomic_DNA"/>
</dbReference>
<evidence type="ECO:0000313" key="1">
    <source>
        <dbReference type="EMBL" id="EGW30602.1"/>
    </source>
</evidence>
<proteinExistence type="predicted"/>
<dbReference type="GeneID" id="18875232"/>
<dbReference type="KEGG" id="spaa:SPAPADRAFT_68677"/>
<reference evidence="1 2" key="1">
    <citation type="journal article" date="2011" name="Proc. Natl. Acad. Sci. U.S.A.">
        <title>Comparative genomics of xylose-fermenting fungi for enhanced biofuel production.</title>
        <authorList>
            <person name="Wohlbach D.J."/>
            <person name="Kuo A."/>
            <person name="Sato T.K."/>
            <person name="Potts K.M."/>
            <person name="Salamov A.A."/>
            <person name="LaButti K.M."/>
            <person name="Sun H."/>
            <person name="Clum A."/>
            <person name="Pangilinan J.L."/>
            <person name="Lindquist E.A."/>
            <person name="Lucas S."/>
            <person name="Lapidus A."/>
            <person name="Jin M."/>
            <person name="Gunawan C."/>
            <person name="Balan V."/>
            <person name="Dale B.E."/>
            <person name="Jeffries T.W."/>
            <person name="Zinkel R."/>
            <person name="Barry K.W."/>
            <person name="Grigoriev I.V."/>
            <person name="Gasch A.P."/>
        </authorList>
    </citation>
    <scope>NUCLEOTIDE SEQUENCE [LARGE SCALE GENOMIC DNA]</scope>
    <source>
        <strain evidence="2">NRRL Y-27907 / 11-Y1</strain>
    </source>
</reference>
<dbReference type="HOGENOM" id="CLU_2098358_0_0_1"/>
<name>G3AUP6_SPAPN</name>
<dbReference type="RefSeq" id="XP_007377573.1">
    <property type="nucleotide sequence ID" value="XM_007377511.1"/>
</dbReference>